<name>A0A9R1WTD4_LACSA</name>
<protein>
    <recommendedName>
        <fullName evidence="1">FIST C-domain domain-containing protein</fullName>
    </recommendedName>
</protein>
<dbReference type="GO" id="GO:0000209">
    <property type="term" value="P:protein polyubiquitination"/>
    <property type="evidence" value="ECO:0000318"/>
    <property type="project" value="GO_Central"/>
</dbReference>
<gene>
    <name evidence="2" type="ORF">LSAT_V11C100012450</name>
</gene>
<dbReference type="EMBL" id="NBSK02000001">
    <property type="protein sequence ID" value="KAJ0227738.1"/>
    <property type="molecule type" value="Genomic_DNA"/>
</dbReference>
<keyword evidence="3" id="KW-1185">Reference proteome</keyword>
<dbReference type="Pfam" id="PF00646">
    <property type="entry name" value="F-box"/>
    <property type="match status" value="1"/>
</dbReference>
<reference evidence="2 3" key="1">
    <citation type="journal article" date="2017" name="Nat. Commun.">
        <title>Genome assembly with in vitro proximity ligation data and whole-genome triplication in lettuce.</title>
        <authorList>
            <person name="Reyes-Chin-Wo S."/>
            <person name="Wang Z."/>
            <person name="Yang X."/>
            <person name="Kozik A."/>
            <person name="Arikit S."/>
            <person name="Song C."/>
            <person name="Xia L."/>
            <person name="Froenicke L."/>
            <person name="Lavelle D.O."/>
            <person name="Truco M.J."/>
            <person name="Xia R."/>
            <person name="Zhu S."/>
            <person name="Xu C."/>
            <person name="Xu H."/>
            <person name="Xu X."/>
            <person name="Cox K."/>
            <person name="Korf I."/>
            <person name="Meyers B.C."/>
            <person name="Michelmore R.W."/>
        </authorList>
    </citation>
    <scope>NUCLEOTIDE SEQUENCE [LARGE SCALE GENOMIC DNA]</scope>
    <source>
        <strain evidence="3">cv. Salinas</strain>
        <tissue evidence="2">Seedlings</tissue>
    </source>
</reference>
<organism evidence="2 3">
    <name type="scientific">Lactuca sativa</name>
    <name type="common">Garden lettuce</name>
    <dbReference type="NCBI Taxonomy" id="4236"/>
    <lineage>
        <taxon>Eukaryota</taxon>
        <taxon>Viridiplantae</taxon>
        <taxon>Streptophyta</taxon>
        <taxon>Embryophyta</taxon>
        <taxon>Tracheophyta</taxon>
        <taxon>Spermatophyta</taxon>
        <taxon>Magnoliopsida</taxon>
        <taxon>eudicotyledons</taxon>
        <taxon>Gunneridae</taxon>
        <taxon>Pentapetalae</taxon>
        <taxon>asterids</taxon>
        <taxon>campanulids</taxon>
        <taxon>Asterales</taxon>
        <taxon>Asteraceae</taxon>
        <taxon>Cichorioideae</taxon>
        <taxon>Cichorieae</taxon>
        <taxon>Lactucinae</taxon>
        <taxon>Lactuca</taxon>
    </lineage>
</organism>
<dbReference type="AlphaFoldDB" id="A0A9R1WTD4"/>
<dbReference type="PANTHER" id="PTHR14939">
    <property type="entry name" value="F-BOX ONLY PROTEIN 22"/>
    <property type="match status" value="1"/>
</dbReference>
<dbReference type="InterPro" id="IPR019494">
    <property type="entry name" value="FIST_C"/>
</dbReference>
<dbReference type="PANTHER" id="PTHR14939:SF5">
    <property type="entry name" value="F-BOX ONLY PROTEIN 22"/>
    <property type="match status" value="1"/>
</dbReference>
<dbReference type="InterPro" id="IPR036047">
    <property type="entry name" value="F-box-like_dom_sf"/>
</dbReference>
<dbReference type="GO" id="GO:0032436">
    <property type="term" value="P:positive regulation of proteasomal ubiquitin-dependent protein catabolic process"/>
    <property type="evidence" value="ECO:0000318"/>
    <property type="project" value="GO_Central"/>
</dbReference>
<comment type="caution">
    <text evidence="2">The sequence shown here is derived from an EMBL/GenBank/DDBJ whole genome shotgun (WGS) entry which is preliminary data.</text>
</comment>
<evidence type="ECO:0000313" key="2">
    <source>
        <dbReference type="EMBL" id="KAJ0227738.1"/>
    </source>
</evidence>
<sequence>MASPSTSRTAPPCGIAATIDLIGEDLLQNIVARLPAFSFASAACVSRSWNLVCDRVLCRPKLSSSCSFSSSLEVAVEDVLNKVLSEPIRPHFAIASVGPLFDLHQAHQLITAKLGSKVPVITNVPSGIIGRDVFSDEFKEIQWELTEEDDDPGVPLLLSESANRAIMLIVGFLPGLKVEAIPLLKEIEARNLMISSFYIFFYYSYFHLRYVSLSFKINKRIHTCYQEPLAVMIDKFVIDIREYSTSISGCRSPAAIIMFSDFEAGMKSVMEKMDFAMSPDTVIVGDCGCQFLHSNGSSRDTSATEGHMSTAVALVFAVDKNKRHGTVETHFNAVLSSGLSPVGPTYKAASVREKHRDSMTWLTARREGLRENIDGETILNQVYDELGDRIQFPTFYIGVTKRRKCSIGQDKVGWVTSLAFHEVLGDNQEYLFVGDVGIKTGDLFRFYHSDSNTALSTNTDVSNNLKCFKQGSTSRGHKKEVYGGLVFTCCGRGESFFGKPNIDSSPFLNNFPDATLAGTFCGGEIGRGDLGAYVKESQQQKSVRCCLHVYSAVYLLMSYTPSKGI</sequence>
<dbReference type="SMART" id="SM01204">
    <property type="entry name" value="FIST_C"/>
    <property type="match status" value="1"/>
</dbReference>
<dbReference type="Proteomes" id="UP000235145">
    <property type="component" value="Unassembled WGS sequence"/>
</dbReference>
<accession>A0A9R1WTD4</accession>
<dbReference type="InterPro" id="IPR001810">
    <property type="entry name" value="F-box_dom"/>
</dbReference>
<dbReference type="Pfam" id="PF10442">
    <property type="entry name" value="FIST_C"/>
    <property type="match status" value="1"/>
</dbReference>
<feature type="domain" description="FIST C-domain" evidence="1">
    <location>
        <begin position="375"/>
        <end position="528"/>
    </location>
</feature>
<dbReference type="SUPFAM" id="SSF81383">
    <property type="entry name" value="F-box domain"/>
    <property type="match status" value="1"/>
</dbReference>
<evidence type="ECO:0000259" key="1">
    <source>
        <dbReference type="SMART" id="SM01204"/>
    </source>
</evidence>
<evidence type="ECO:0000313" key="3">
    <source>
        <dbReference type="Proteomes" id="UP000235145"/>
    </source>
</evidence>
<proteinExistence type="predicted"/>